<comment type="cofactor">
    <cofactor evidence="6">
        <name>FAD</name>
        <dbReference type="ChEBI" id="CHEBI:57692"/>
    </cofactor>
    <text evidence="6">Binds 1 FAD per monomer.</text>
</comment>
<evidence type="ECO:0000256" key="7">
    <source>
        <dbReference type="SAM" id="MobiDB-lite"/>
    </source>
</evidence>
<name>A0A2G5BCC7_COERN</name>
<dbReference type="Proteomes" id="UP000242474">
    <property type="component" value="Unassembled WGS sequence"/>
</dbReference>
<feature type="non-terminal residue" evidence="9">
    <location>
        <position position="1"/>
    </location>
</feature>
<comment type="function">
    <text evidence="6">Irreversibly catalyzes the reduction of fumarate to succinate.</text>
</comment>
<dbReference type="SUPFAM" id="SSF51905">
    <property type="entry name" value="FAD/NAD(P)-binding domain"/>
    <property type="match status" value="1"/>
</dbReference>
<dbReference type="GO" id="GO:0016156">
    <property type="term" value="F:fumarate reductase (NADH) activity"/>
    <property type="evidence" value="ECO:0007669"/>
    <property type="project" value="UniProtKB-EC"/>
</dbReference>
<feature type="domain" description="FAD-dependent oxidoreductase 2 FAD-binding" evidence="8">
    <location>
        <begin position="1"/>
        <end position="478"/>
    </location>
</feature>
<dbReference type="EMBL" id="KZ303498">
    <property type="protein sequence ID" value="PIA16660.1"/>
    <property type="molecule type" value="Genomic_DNA"/>
</dbReference>
<feature type="region of interest" description="Disordered" evidence="7">
    <location>
        <begin position="36"/>
        <end position="56"/>
    </location>
</feature>
<protein>
    <recommendedName>
        <fullName evidence="6">Fumarate reductase</fullName>
        <ecNumber evidence="6">1.3.1.6</ecNumber>
    </recommendedName>
</protein>
<dbReference type="Pfam" id="PF00890">
    <property type="entry name" value="FAD_binding_2"/>
    <property type="match status" value="1"/>
</dbReference>
<feature type="compositionally biased region" description="Polar residues" evidence="7">
    <location>
        <begin position="43"/>
        <end position="56"/>
    </location>
</feature>
<evidence type="ECO:0000313" key="10">
    <source>
        <dbReference type="Proteomes" id="UP000242474"/>
    </source>
</evidence>
<dbReference type="InterPro" id="IPR050315">
    <property type="entry name" value="FAD-oxidoreductase_2"/>
</dbReference>
<dbReference type="InterPro" id="IPR010960">
    <property type="entry name" value="Flavocytochrome_c"/>
</dbReference>
<dbReference type="OrthoDB" id="10252157at2759"/>
<keyword evidence="2 6" id="KW-0285">Flavoprotein</keyword>
<evidence type="ECO:0000256" key="6">
    <source>
        <dbReference type="RuleBase" id="RU366062"/>
    </source>
</evidence>
<keyword evidence="10" id="KW-1185">Reference proteome</keyword>
<organism evidence="9 10">
    <name type="scientific">Coemansia reversa (strain ATCC 12441 / NRRL 1564)</name>
    <dbReference type="NCBI Taxonomy" id="763665"/>
    <lineage>
        <taxon>Eukaryota</taxon>
        <taxon>Fungi</taxon>
        <taxon>Fungi incertae sedis</taxon>
        <taxon>Zoopagomycota</taxon>
        <taxon>Kickxellomycotina</taxon>
        <taxon>Kickxellomycetes</taxon>
        <taxon>Kickxellales</taxon>
        <taxon>Kickxellaceae</taxon>
        <taxon>Coemansia</taxon>
    </lineage>
</organism>
<evidence type="ECO:0000256" key="2">
    <source>
        <dbReference type="ARBA" id="ARBA00022630"/>
    </source>
</evidence>
<dbReference type="STRING" id="763665.A0A2G5BCC7"/>
<dbReference type="InterPro" id="IPR003953">
    <property type="entry name" value="FAD-dep_OxRdtase_2_FAD-bd"/>
</dbReference>
<dbReference type="InterPro" id="IPR027477">
    <property type="entry name" value="Succ_DH/fumarate_Rdtase_cat_sf"/>
</dbReference>
<dbReference type="GO" id="GO:0010181">
    <property type="term" value="F:FMN binding"/>
    <property type="evidence" value="ECO:0007669"/>
    <property type="project" value="InterPro"/>
</dbReference>
<evidence type="ECO:0000259" key="8">
    <source>
        <dbReference type="Pfam" id="PF00890"/>
    </source>
</evidence>
<dbReference type="Gene3D" id="3.50.50.60">
    <property type="entry name" value="FAD/NAD(P)-binding domain"/>
    <property type="match status" value="1"/>
</dbReference>
<dbReference type="Gene3D" id="3.90.700.10">
    <property type="entry name" value="Succinate dehydrogenase/fumarate reductase flavoprotein, catalytic domain"/>
    <property type="match status" value="1"/>
</dbReference>
<evidence type="ECO:0000256" key="4">
    <source>
        <dbReference type="ARBA" id="ARBA00023002"/>
    </source>
</evidence>
<dbReference type="AlphaFoldDB" id="A0A2G5BCC7"/>
<comment type="similarity">
    <text evidence="1 6">Belongs to the FAD-dependent oxidoreductase 2 family. FRD/SDH subfamily.</text>
</comment>
<dbReference type="PANTHER" id="PTHR43400">
    <property type="entry name" value="FUMARATE REDUCTASE"/>
    <property type="match status" value="1"/>
</dbReference>
<evidence type="ECO:0000313" key="9">
    <source>
        <dbReference type="EMBL" id="PIA16660.1"/>
    </source>
</evidence>
<dbReference type="NCBIfam" id="TIGR01813">
    <property type="entry name" value="flavo_cyto_c"/>
    <property type="match status" value="1"/>
</dbReference>
<gene>
    <name evidence="9" type="ORF">COEREDRAFT_25149</name>
</gene>
<dbReference type="FunFam" id="3.90.700.10:FF:000007">
    <property type="entry name" value="NADH-dependent fumarate reductase"/>
    <property type="match status" value="1"/>
</dbReference>
<proteinExistence type="inferred from homology"/>
<reference evidence="9 10" key="1">
    <citation type="journal article" date="2015" name="Genome Biol. Evol.">
        <title>Phylogenomic analyses indicate that early fungi evolved digesting cell walls of algal ancestors of land plants.</title>
        <authorList>
            <person name="Chang Y."/>
            <person name="Wang S."/>
            <person name="Sekimoto S."/>
            <person name="Aerts A.L."/>
            <person name="Choi C."/>
            <person name="Clum A."/>
            <person name="LaButti K.M."/>
            <person name="Lindquist E.A."/>
            <person name="Yee Ngan C."/>
            <person name="Ohm R.A."/>
            <person name="Salamov A.A."/>
            <person name="Grigoriev I.V."/>
            <person name="Spatafora J.W."/>
            <person name="Berbee M.L."/>
        </authorList>
    </citation>
    <scope>NUCLEOTIDE SEQUENCE [LARGE SCALE GENOMIC DNA]</scope>
    <source>
        <strain evidence="9 10">NRRL 1564</strain>
    </source>
</reference>
<dbReference type="SUPFAM" id="SSF56425">
    <property type="entry name" value="Succinate dehydrogenase/fumarate reductase flavoprotein, catalytic domain"/>
    <property type="match status" value="1"/>
</dbReference>
<comment type="catalytic activity">
    <reaction evidence="5 6">
        <text>succinate + NAD(+) = fumarate + NADH + H(+)</text>
        <dbReference type="Rhea" id="RHEA:18281"/>
        <dbReference type="ChEBI" id="CHEBI:15378"/>
        <dbReference type="ChEBI" id="CHEBI:29806"/>
        <dbReference type="ChEBI" id="CHEBI:30031"/>
        <dbReference type="ChEBI" id="CHEBI:57540"/>
        <dbReference type="ChEBI" id="CHEBI:57945"/>
        <dbReference type="EC" id="1.3.1.6"/>
    </reaction>
</comment>
<keyword evidence="3 6" id="KW-0274">FAD</keyword>
<dbReference type="InterPro" id="IPR036188">
    <property type="entry name" value="FAD/NAD-bd_sf"/>
</dbReference>
<evidence type="ECO:0000256" key="1">
    <source>
        <dbReference type="ARBA" id="ARBA00008040"/>
    </source>
</evidence>
<accession>A0A2G5BCC7</accession>
<dbReference type="EC" id="1.3.1.6" evidence="6"/>
<sequence length="496" mass="51188">IVVVGGGLAGMAAAAEALRMTAAQAGVTVTLVEKETRAGGNSAKASSGINGAPTRTQLSQGIHDSVEAFARDTLASGRGRSSATLVEKLVNDSAQAVAWLQDVFAVDLDVVAQLGGHSAPRTHRRPEADGKPQPVGWGIVGALARHLDAHPRFRLLHGARATALLPGSDGGVNGVEYEAKANKETDTGSETQSEKHTIKSAAVILATGGFAGSGSDGMLGAYAPHVAGLPTTNGPFAAGDGVRLGTALGAELVDMDQVQVHPTGFVRPGMPHNATVFLAAEALRGAGGVLLDARGRRFVNELDTRDHVTAAMLRCCAAPDSRARHRGTNAGPDAAAFLVLSQAAANAFGTAALKFYEHMGLVFRATGLAELAVATDVDAHVLRQTFETHDHVRSTGATDEFGRRNFPAPALNTGSDDAAEYFWAVVTPSVHYTMGGLRIDEHAHVLHDASRTPIPRLLAAGEVTGGLHGANRLAGNSLLECVVFGREAGRVAAAIA</sequence>
<dbReference type="PANTHER" id="PTHR43400:SF7">
    <property type="entry name" value="FAD-DEPENDENT OXIDOREDUCTASE 2 FAD BINDING DOMAIN-CONTAINING PROTEIN"/>
    <property type="match status" value="1"/>
</dbReference>
<evidence type="ECO:0000256" key="3">
    <source>
        <dbReference type="ARBA" id="ARBA00022827"/>
    </source>
</evidence>
<evidence type="ECO:0000256" key="5">
    <source>
        <dbReference type="ARBA" id="ARBA00050832"/>
    </source>
</evidence>
<keyword evidence="4 6" id="KW-0560">Oxidoreductase</keyword>
<feature type="non-terminal residue" evidence="9">
    <location>
        <position position="496"/>
    </location>
</feature>